<name>A0A7S4NP95_GUITH</name>
<proteinExistence type="predicted"/>
<feature type="region of interest" description="Disordered" evidence="1">
    <location>
        <begin position="1"/>
        <end position="35"/>
    </location>
</feature>
<evidence type="ECO:0000313" key="2">
    <source>
        <dbReference type="EMBL" id="CAE2298786.1"/>
    </source>
</evidence>
<organism evidence="2">
    <name type="scientific">Guillardia theta</name>
    <name type="common">Cryptophyte</name>
    <name type="synonym">Cryptomonas phi</name>
    <dbReference type="NCBI Taxonomy" id="55529"/>
    <lineage>
        <taxon>Eukaryota</taxon>
        <taxon>Cryptophyceae</taxon>
        <taxon>Pyrenomonadales</taxon>
        <taxon>Geminigeraceae</taxon>
        <taxon>Guillardia</taxon>
    </lineage>
</organism>
<dbReference type="AlphaFoldDB" id="A0A7S4NP95"/>
<gene>
    <name evidence="2" type="ORF">GTHE00462_LOCUS14794</name>
</gene>
<accession>A0A7S4NP95</accession>
<sequence>MAEIAVSGRRGGAAEASKMKRPRPAPPKRNKAVDRGKTKELLDCLDCLVPVRERPLAEEKGKLESRRTVLQLYEDCIVHIKSIMNKEEACDAPATRSSGSVFHGDVLRNGMSSSFTFPFITLRVPSLVVESASQMVQYWYRNSPFRTLRGQNILHFIDYSDRWKWRAYLKRLETFRVQGGQISSTMVPFEANLICFTPFAFPAVNQTECKGVGVETMKCLWVPTCVNSDGCVVFLLYIQPPSFNQQTRKRKRVESQEFCEIVMEKPQMSCNGVYGYDELCSTCFPWNVDSAMHAVEKDSHPPFVQAAIVGMWSARHTMGQMFNKIVGSFVPSVTGGLTRYLSRLVQIHFTCLPNVAGVATFSSHLRIEFPSILGSIHTPWKKVVCVPLDGRLVPIGDNKFTCYCPYMRGEAGNVQWWEAYFRKEENRLVCYHTRVVFCGEDEVHGRIIKVVGEVLKGDSSECTLDFQHVLKWVSGTDPKLQVDRELWSSQAVQPDIATLEEELDIFRAHELSEFELKCLPAFYADRLGKMPYYPHSPRFPE</sequence>
<protein>
    <submittedName>
        <fullName evidence="2">Uncharacterized protein</fullName>
    </submittedName>
</protein>
<evidence type="ECO:0000256" key="1">
    <source>
        <dbReference type="SAM" id="MobiDB-lite"/>
    </source>
</evidence>
<feature type="compositionally biased region" description="Basic residues" evidence="1">
    <location>
        <begin position="19"/>
        <end position="30"/>
    </location>
</feature>
<reference evidence="2" key="1">
    <citation type="submission" date="2021-01" db="EMBL/GenBank/DDBJ databases">
        <authorList>
            <person name="Corre E."/>
            <person name="Pelletier E."/>
            <person name="Niang G."/>
            <person name="Scheremetjew M."/>
            <person name="Finn R."/>
            <person name="Kale V."/>
            <person name="Holt S."/>
            <person name="Cochrane G."/>
            <person name="Meng A."/>
            <person name="Brown T."/>
            <person name="Cohen L."/>
        </authorList>
    </citation>
    <scope>NUCLEOTIDE SEQUENCE</scope>
    <source>
        <strain evidence="2">CCMP 2712</strain>
    </source>
</reference>
<dbReference type="EMBL" id="HBKN01018767">
    <property type="protein sequence ID" value="CAE2298786.1"/>
    <property type="molecule type" value="Transcribed_RNA"/>
</dbReference>